<evidence type="ECO:0000313" key="4">
    <source>
        <dbReference type="Proteomes" id="UP000238350"/>
    </source>
</evidence>
<keyword evidence="4" id="KW-1185">Reference proteome</keyword>
<accession>A0A2T0FNG4</accession>
<organism evidence="3 4">
    <name type="scientific">Wickerhamiella sorbophila</name>
    <dbReference type="NCBI Taxonomy" id="45607"/>
    <lineage>
        <taxon>Eukaryota</taxon>
        <taxon>Fungi</taxon>
        <taxon>Dikarya</taxon>
        <taxon>Ascomycota</taxon>
        <taxon>Saccharomycotina</taxon>
        <taxon>Dipodascomycetes</taxon>
        <taxon>Dipodascales</taxon>
        <taxon>Trichomonascaceae</taxon>
        <taxon>Wickerhamiella</taxon>
    </lineage>
</organism>
<dbReference type="PANTHER" id="PTHR47349">
    <property type="entry name" value="CHROMOSOME 8, WHOLE GENOME SHOTGUN SEQUENCE"/>
    <property type="match status" value="1"/>
</dbReference>
<reference evidence="3 4" key="1">
    <citation type="submission" date="2017-04" db="EMBL/GenBank/DDBJ databases">
        <title>Genome sequencing of [Candida] sorbophila.</title>
        <authorList>
            <person name="Ahn J.O."/>
        </authorList>
    </citation>
    <scope>NUCLEOTIDE SEQUENCE [LARGE SCALE GENOMIC DNA]</scope>
    <source>
        <strain evidence="3 4">DS02</strain>
    </source>
</reference>
<name>A0A2T0FNG4_9ASCO</name>
<protein>
    <recommendedName>
        <fullName evidence="2">YMC020W-like alpha/beta hydrolase domain-containing protein</fullName>
    </recommendedName>
</protein>
<evidence type="ECO:0000256" key="1">
    <source>
        <dbReference type="SAM" id="MobiDB-lite"/>
    </source>
</evidence>
<feature type="compositionally biased region" description="Polar residues" evidence="1">
    <location>
        <begin position="123"/>
        <end position="138"/>
    </location>
</feature>
<proteinExistence type="predicted"/>
<comment type="caution">
    <text evidence="3">The sequence shown here is derived from an EMBL/GenBank/DDBJ whole genome shotgun (WGS) entry which is preliminary data.</text>
</comment>
<dbReference type="EMBL" id="NDIQ01000022">
    <property type="protein sequence ID" value="PRT56533.1"/>
    <property type="molecule type" value="Genomic_DNA"/>
</dbReference>
<dbReference type="RefSeq" id="XP_024666478.1">
    <property type="nucleotide sequence ID" value="XM_024810710.1"/>
</dbReference>
<dbReference type="InterPro" id="IPR058933">
    <property type="entry name" value="YMC020W-like_ab_hydrolase"/>
</dbReference>
<dbReference type="Proteomes" id="UP000238350">
    <property type="component" value="Unassembled WGS sequence"/>
</dbReference>
<dbReference type="AlphaFoldDB" id="A0A2T0FNG4"/>
<dbReference type="PANTHER" id="PTHR47349:SF1">
    <property type="entry name" value="AER328WP"/>
    <property type="match status" value="1"/>
</dbReference>
<dbReference type="InterPro" id="IPR058934">
    <property type="entry name" value="YMC020W-like"/>
</dbReference>
<sequence length="602" mass="66022">MFRKRPRVSKSQETSLGLPPTETVVAAHSIEFATQHFEPVSRSSTGETIVQSQQGVQIGSFEANSTQCLRRLQVNVTSAGDDDPPEQEAGSKGPSGDPTPATTTNSPRSQTWYSWALSRKSNDSQIEPQSESNESSQAPEDIVKGKDTEGSSWAFWSKRNYTGNQDEGELAITGTDSAQHPKHATVVEHKPLKSSKKSRPSLVIPPYVSSLEWQSPKNRIFSSLARWGLGPHQQKVYRTKPPAVKRVVVVGVHGYFPARMTRAILGEPTGTSIKFAHEAAAELELWAAEHNYQLEIEKIALEGEGKIDHRVSSLYLLLLNWQDHLQNADLVFFAAHSQGTVVTTHLIARLFTDKLLKPNQRVGFLGMAGTCLGPVPGMDQTLVGKAITRIENDSLQELFQLQNPHSTLSKAFMASLSSILSQGVKITLVGATDDQLVPLFSALCTSVSHPNLLRGAYLDGEDVAPEVIAPLLELAIMALNRGQSDAGVIVELSSALSGALTGKGHSKLYSNNLVYRLGIEATLETSTCTAVPPVIDENFVPPRSNPYVLPWALHDLFTQLENQPEFTHTIDRLKQEYASWKPEAKNLKDLKYRMGALKRAKL</sequence>
<dbReference type="GeneID" id="36517901"/>
<feature type="domain" description="YMC020W-like alpha/beta hydrolase" evidence="2">
    <location>
        <begin position="232"/>
        <end position="556"/>
    </location>
</feature>
<feature type="compositionally biased region" description="Polar residues" evidence="1">
    <location>
        <begin position="100"/>
        <end position="113"/>
    </location>
</feature>
<evidence type="ECO:0000259" key="2">
    <source>
        <dbReference type="Pfam" id="PF26147"/>
    </source>
</evidence>
<dbReference type="Pfam" id="PF26147">
    <property type="entry name" value="AB_HYDROLASE_YMC0-YMC35"/>
    <property type="match status" value="1"/>
</dbReference>
<gene>
    <name evidence="3" type="ORF">B9G98_04153</name>
</gene>
<evidence type="ECO:0000313" key="3">
    <source>
        <dbReference type="EMBL" id="PRT56533.1"/>
    </source>
</evidence>
<feature type="region of interest" description="Disordered" evidence="1">
    <location>
        <begin position="75"/>
        <end position="149"/>
    </location>
</feature>
<dbReference type="OrthoDB" id="5598028at2759"/>